<organism evidence="2 3">
    <name type="scientific">Leptomonas seymouri</name>
    <dbReference type="NCBI Taxonomy" id="5684"/>
    <lineage>
        <taxon>Eukaryota</taxon>
        <taxon>Discoba</taxon>
        <taxon>Euglenozoa</taxon>
        <taxon>Kinetoplastea</taxon>
        <taxon>Metakinetoplastina</taxon>
        <taxon>Trypanosomatida</taxon>
        <taxon>Trypanosomatidae</taxon>
        <taxon>Leishmaniinae</taxon>
        <taxon>Leptomonas</taxon>
    </lineage>
</organism>
<evidence type="ECO:0000313" key="3">
    <source>
        <dbReference type="Proteomes" id="UP000038009"/>
    </source>
</evidence>
<dbReference type="EMBL" id="LJSK01000006">
    <property type="protein sequence ID" value="KPI90422.1"/>
    <property type="molecule type" value="Genomic_DNA"/>
</dbReference>
<keyword evidence="3" id="KW-1185">Reference proteome</keyword>
<dbReference type="OrthoDB" id="273048at2759"/>
<protein>
    <submittedName>
        <fullName evidence="2">Uncharacterized protein</fullName>
    </submittedName>
</protein>
<dbReference type="Proteomes" id="UP000038009">
    <property type="component" value="Unassembled WGS sequence"/>
</dbReference>
<dbReference type="AlphaFoldDB" id="A0A0N1PGI0"/>
<feature type="region of interest" description="Disordered" evidence="1">
    <location>
        <begin position="264"/>
        <end position="290"/>
    </location>
</feature>
<name>A0A0N1PGI0_LEPSE</name>
<reference evidence="2 3" key="1">
    <citation type="journal article" date="2015" name="PLoS Pathog.">
        <title>Leptomonas seymouri: Adaptations to the Dixenous Life Cycle Analyzed by Genome Sequencing, Transcriptome Profiling and Co-infection with Leishmania donovani.</title>
        <authorList>
            <person name="Kraeva N."/>
            <person name="Butenko A."/>
            <person name="Hlavacova J."/>
            <person name="Kostygov A."/>
            <person name="Myskova J."/>
            <person name="Grybchuk D."/>
            <person name="Lestinova T."/>
            <person name="Votypka J."/>
            <person name="Volf P."/>
            <person name="Opperdoes F."/>
            <person name="Flegontov P."/>
            <person name="Lukes J."/>
            <person name="Yurchenko V."/>
        </authorList>
    </citation>
    <scope>NUCLEOTIDE SEQUENCE [LARGE SCALE GENOMIC DNA]</scope>
    <source>
        <strain evidence="2 3">ATCC 30220</strain>
    </source>
</reference>
<feature type="compositionally biased region" description="Polar residues" evidence="1">
    <location>
        <begin position="181"/>
        <end position="195"/>
    </location>
</feature>
<proteinExistence type="predicted"/>
<sequence length="579" mass="62952">MLRNAQTCLGRWSSRDFLRGRSKRAGAVHTRHTHGRQGRYKRLSAMYSSVRDGRRHAGNHMQGGLGIKLGGGLFGLRIPRQHQLSHMSREEFDLEVYGHPNITNPYREHLDEHPDLKSVMMNASVAMKVVVLLPRVARNGEAANATSTVPQKWRRVVREVSDALELLATPPGNSAAEGAVSSGNMEAPDTSSADSSVACPPVEVHFATLEASVCCQWPMCRAFSSSSSSRDSPPPRASSLSEHWEERVAQLYYAHCKLGPTLRPEKRDASYPRCPQQLLRDSPSSTRRRKHPAAFMGATMRASLGKGVIPPLPSEPLPTCAALSTPSLPFTSFVLAQLTKDVSASASSCLSAVTQCTSHESSAVSTGKGLSDIVHHLSATEQPLLRVCIRPTSTCECNDISTLSAAPLQTGSAPFSTSAPVIPRRVLTSEIDLNAECGVWRLPKSPLRDLLRWHYCSQDPRAHNHDALPHHRRFLPLLVVVDSSTAGAFSPPSARPPLTLPAAAGRGSLRRTTLMPRRLSLELESTGFKMAKEASLRSVAEAIAEWAPSAQWKRFAQASPSCSLMHAEHHHHGAASTPC</sequence>
<dbReference type="VEuPathDB" id="TriTrypDB:Lsey_0006_0560"/>
<gene>
    <name evidence="2" type="ORF">ABL78_0498</name>
</gene>
<evidence type="ECO:0000313" key="2">
    <source>
        <dbReference type="EMBL" id="KPI90422.1"/>
    </source>
</evidence>
<evidence type="ECO:0000256" key="1">
    <source>
        <dbReference type="SAM" id="MobiDB-lite"/>
    </source>
</evidence>
<comment type="caution">
    <text evidence="2">The sequence shown here is derived from an EMBL/GenBank/DDBJ whole genome shotgun (WGS) entry which is preliminary data.</text>
</comment>
<dbReference type="OMA" id="RIPRQHQ"/>
<feature type="region of interest" description="Disordered" evidence="1">
    <location>
        <begin position="168"/>
        <end position="197"/>
    </location>
</feature>
<accession>A0A0N1PGI0</accession>